<dbReference type="InterPro" id="IPR039445">
    <property type="entry name" value="DauR-like_HTH"/>
</dbReference>
<keyword evidence="4" id="KW-1185">Reference proteome</keyword>
<feature type="domain" description="YheO-like" evidence="1">
    <location>
        <begin position="5"/>
        <end position="118"/>
    </location>
</feature>
<evidence type="ECO:0000313" key="3">
    <source>
        <dbReference type="EMBL" id="ADL03651.1"/>
    </source>
</evidence>
<sequence>MDTKLELLTQIALGIATHFGNNCEVVIHDLRKEDIESSIVYIENGQVSNRKLGDGPSEIVLETLKKNPDLLKDRLSYLTRTDDGRILKSSTMYIRGKNNTIDYILALNYDITGLLTIDNSLKSLLSTAEAEDDEKQPRRITHNVNDLLDALIEQSVALVGKPVALMSKDDKVAAIQYLNDAGAFLVTRSGDKVSNYFGISKFTLYSYMDTNKEK</sequence>
<dbReference type="Pfam" id="PF08348">
    <property type="entry name" value="PAS_6"/>
    <property type="match status" value="1"/>
</dbReference>
<dbReference type="OrthoDB" id="9796595at2"/>
<proteinExistence type="predicted"/>
<evidence type="ECO:0000259" key="2">
    <source>
        <dbReference type="Pfam" id="PF13309"/>
    </source>
</evidence>
<reference evidence="3" key="1">
    <citation type="submission" date="2010-07" db="EMBL/GenBank/DDBJ databases">
        <title>Complete sequence of Clostridium saccharolyticum WM1.</title>
        <authorList>
            <consortium name="US DOE Joint Genome Institute"/>
            <person name="Lucas S."/>
            <person name="Copeland A."/>
            <person name="Lapidus A."/>
            <person name="Cheng J.-F."/>
            <person name="Bruce D."/>
            <person name="Goodwin L."/>
            <person name="Pitluck S."/>
            <person name="Chertkov O."/>
            <person name="Detter J.C."/>
            <person name="Han C."/>
            <person name="Tapia R."/>
            <person name="Land M."/>
            <person name="Hauser L."/>
            <person name="Chang Y.-J."/>
            <person name="Jeffries C."/>
            <person name="Kyrpides N."/>
            <person name="Ivanova N."/>
            <person name="Mikhailova N."/>
            <person name="Mouttaki H."/>
            <person name="Lin L."/>
            <person name="Zhou J."/>
            <person name="Hemme C.L."/>
            <person name="Woyke T."/>
        </authorList>
    </citation>
    <scope>NUCLEOTIDE SEQUENCE [LARGE SCALE GENOMIC DNA]</scope>
    <source>
        <strain evidence="3">WM1</strain>
    </source>
</reference>
<feature type="domain" description="Transcriptional regulator DauR-like HTH" evidence="2">
    <location>
        <begin position="148"/>
        <end position="208"/>
    </location>
</feature>
<dbReference type="InterPro" id="IPR039446">
    <property type="entry name" value="DauR-like"/>
</dbReference>
<dbReference type="PANTHER" id="PTHR35568:SF1">
    <property type="entry name" value="TRANSCRIPTIONAL REGULATOR DAUR"/>
    <property type="match status" value="1"/>
</dbReference>
<dbReference type="InterPro" id="IPR013559">
    <property type="entry name" value="YheO"/>
</dbReference>
<dbReference type="Proteomes" id="UP000001662">
    <property type="component" value="Chromosome"/>
</dbReference>
<gene>
    <name evidence="3" type="ordered locus">Closa_1034</name>
</gene>
<dbReference type="EMBL" id="CP002109">
    <property type="protein sequence ID" value="ADL03651.1"/>
    <property type="molecule type" value="Genomic_DNA"/>
</dbReference>
<accession>D9R6Z5</accession>
<dbReference type="Pfam" id="PF13309">
    <property type="entry name" value="HTH_22"/>
    <property type="match status" value="1"/>
</dbReference>
<dbReference type="RefSeq" id="WP_013271746.1">
    <property type="nucleotide sequence ID" value="NC_014376.1"/>
</dbReference>
<organism evidence="3 4">
    <name type="scientific">Lacrimispora saccharolytica (strain ATCC 35040 / DSM 2544 / NRCC 2533 / WM1)</name>
    <name type="common">Clostridium saccharolyticum</name>
    <dbReference type="NCBI Taxonomy" id="610130"/>
    <lineage>
        <taxon>Bacteria</taxon>
        <taxon>Bacillati</taxon>
        <taxon>Bacillota</taxon>
        <taxon>Clostridia</taxon>
        <taxon>Lachnospirales</taxon>
        <taxon>Lachnospiraceae</taxon>
        <taxon>Lacrimispora</taxon>
    </lineage>
</organism>
<name>D9R6Z5_LACSW</name>
<evidence type="ECO:0000259" key="1">
    <source>
        <dbReference type="Pfam" id="PF08348"/>
    </source>
</evidence>
<dbReference type="KEGG" id="csh:Closa_1034"/>
<dbReference type="eggNOG" id="COG2964">
    <property type="taxonomic scope" value="Bacteria"/>
</dbReference>
<dbReference type="STRING" id="610130.Closa_1034"/>
<evidence type="ECO:0000313" key="4">
    <source>
        <dbReference type="Proteomes" id="UP000001662"/>
    </source>
</evidence>
<dbReference type="PaxDb" id="610130-Closa_1034"/>
<dbReference type="PANTHER" id="PTHR35568">
    <property type="entry name" value="TRANSCRIPTIONAL REGULATOR DAUR"/>
    <property type="match status" value="1"/>
</dbReference>
<protein>
    <submittedName>
        <fullName evidence="3">YheO domain protein</fullName>
    </submittedName>
</protein>
<dbReference type="AlphaFoldDB" id="D9R6Z5"/>
<dbReference type="HOGENOM" id="CLU_080179_0_1_9"/>